<dbReference type="AlphaFoldDB" id="A0A1S1JB52"/>
<reference evidence="4" key="2">
    <citation type="submission" date="2016-09" db="EMBL/GenBank/DDBJ databases">
        <authorList>
            <person name="Chen S."/>
            <person name="Walker E."/>
        </authorList>
    </citation>
    <scope>NUCLEOTIDE SEQUENCE [LARGE SCALE GENOMIC DNA]</scope>
    <source>
        <strain evidence="4">MSU</strain>
    </source>
</reference>
<evidence type="ECO:0000313" key="2">
    <source>
        <dbReference type="EMBL" id="OHT46791.1"/>
    </source>
</evidence>
<dbReference type="Proteomes" id="UP000180252">
    <property type="component" value="Unassembled WGS sequence"/>
</dbReference>
<name>A0A1S1JB52_9FLAO</name>
<keyword evidence="5" id="KW-1185">Reference proteome</keyword>
<accession>A0A1S1JB52</accession>
<evidence type="ECO:0000313" key="4">
    <source>
        <dbReference type="Proteomes" id="UP000180252"/>
    </source>
</evidence>
<evidence type="ECO:0000313" key="3">
    <source>
        <dbReference type="EMBL" id="OXB21099.1"/>
    </source>
</evidence>
<feature type="chain" id="PRO_5010376284" description="DUF4852 domain-containing protein" evidence="1">
    <location>
        <begin position="19"/>
        <end position="341"/>
    </location>
</feature>
<protein>
    <recommendedName>
        <fullName evidence="6">DUF4852 domain-containing protein</fullName>
    </recommendedName>
</protein>
<evidence type="ECO:0000313" key="5">
    <source>
        <dbReference type="Proteomes" id="UP000198319"/>
    </source>
</evidence>
<dbReference type="Proteomes" id="UP000198319">
    <property type="component" value="Unassembled WGS sequence"/>
</dbReference>
<evidence type="ECO:0000256" key="1">
    <source>
        <dbReference type="SAM" id="SignalP"/>
    </source>
</evidence>
<proteinExistence type="predicted"/>
<sequence>MKRILLFIMLAFSVENYAQVAVSPSYRGADEEFENGELEKFKSTTTIFVLPQLNSKESYEKILKEVWTVTPFKVVEYKDFKELDYLDGTYSFAKLEGDVKVSSKGGVFVHTNLGLKIFDKEKFDKGFKKIKPDAKNYDIKVNGVYEGATSYIAKFPLSVKPAFLLDAMKALTSEKAAIIYNRMYTESSFTNTNLGMLKNYFQNINEMIGKGGHCGLYDDYVNPEVKNLKESTLYIPEAYMMEFNSWKGTEKLRDEKDLKELVEDYKYKFQFIRDEDLEKKILNNEEIYYLRYVSMNANKYLQVVNAKTGLPAYYFYGIATYNLKDNDFERISKAVSKYSSK</sequence>
<reference evidence="2" key="1">
    <citation type="submission" date="2016-09" db="EMBL/GenBank/DDBJ databases">
        <authorList>
            <person name="Capua I."/>
            <person name="De Benedictis P."/>
            <person name="Joannis T."/>
            <person name="Lombin L.H."/>
            <person name="Cattoli G."/>
        </authorList>
    </citation>
    <scope>NUCLEOTIDE SEQUENCE [LARGE SCALE GENOMIC DNA]</scope>
    <source>
        <strain evidence="2">MSU</strain>
    </source>
</reference>
<gene>
    <name evidence="3" type="ORF">B0A71_05785</name>
    <name evidence="2" type="ORF">BHE19_04605</name>
</gene>
<keyword evidence="1" id="KW-0732">Signal</keyword>
<reference evidence="3 5" key="3">
    <citation type="submission" date="2016-11" db="EMBL/GenBank/DDBJ databases">
        <title>Whole genomes of Flavobacteriaceae.</title>
        <authorList>
            <person name="Stine C."/>
            <person name="Li C."/>
            <person name="Tadesse D."/>
        </authorList>
    </citation>
    <scope>NUCLEOTIDE SEQUENCE [LARGE SCALE GENOMIC DNA]</scope>
    <source>
        <strain evidence="3 5">ATCC BAA-2541</strain>
    </source>
</reference>
<organism evidence="2 4">
    <name type="scientific">Flavobacterium tructae</name>
    <dbReference type="NCBI Taxonomy" id="1114873"/>
    <lineage>
        <taxon>Bacteria</taxon>
        <taxon>Pseudomonadati</taxon>
        <taxon>Bacteroidota</taxon>
        <taxon>Flavobacteriia</taxon>
        <taxon>Flavobacteriales</taxon>
        <taxon>Flavobacteriaceae</taxon>
        <taxon>Flavobacterium</taxon>
    </lineage>
</organism>
<dbReference type="EMBL" id="MUHG01000005">
    <property type="protein sequence ID" value="OXB21099.1"/>
    <property type="molecule type" value="Genomic_DNA"/>
</dbReference>
<evidence type="ECO:0008006" key="6">
    <source>
        <dbReference type="Google" id="ProtNLM"/>
    </source>
</evidence>
<dbReference type="OrthoDB" id="668115at2"/>
<comment type="caution">
    <text evidence="2">The sequence shown here is derived from an EMBL/GenBank/DDBJ whole genome shotgun (WGS) entry which is preliminary data.</text>
</comment>
<dbReference type="EMBL" id="MIKE01000011">
    <property type="protein sequence ID" value="OHT46791.1"/>
    <property type="molecule type" value="Genomic_DNA"/>
</dbReference>
<feature type="signal peptide" evidence="1">
    <location>
        <begin position="1"/>
        <end position="18"/>
    </location>
</feature>
<dbReference type="RefSeq" id="WP_070906440.1">
    <property type="nucleotide sequence ID" value="NZ_MIKE01000011.1"/>
</dbReference>